<comment type="catalytic activity">
    <reaction evidence="7 15">
        <text>N-terminal L-lysyl-[protein] + L-leucyl-tRNA(Leu) = N-terminal L-leucyl-L-lysyl-[protein] + tRNA(Leu) + H(+)</text>
        <dbReference type="Rhea" id="RHEA:12340"/>
        <dbReference type="Rhea" id="RHEA-COMP:9613"/>
        <dbReference type="Rhea" id="RHEA-COMP:9622"/>
        <dbReference type="Rhea" id="RHEA-COMP:12670"/>
        <dbReference type="Rhea" id="RHEA-COMP:12671"/>
        <dbReference type="ChEBI" id="CHEBI:15378"/>
        <dbReference type="ChEBI" id="CHEBI:65249"/>
        <dbReference type="ChEBI" id="CHEBI:78442"/>
        <dbReference type="ChEBI" id="CHEBI:78494"/>
        <dbReference type="ChEBI" id="CHEBI:133043"/>
        <dbReference type="EC" id="2.3.2.6"/>
    </reaction>
</comment>
<dbReference type="Pfam" id="PF03588">
    <property type="entry name" value="Leu_Phe_trans"/>
    <property type="match status" value="1"/>
</dbReference>
<evidence type="ECO:0000256" key="13">
    <source>
        <dbReference type="ARBA" id="ARBA00077165"/>
    </source>
</evidence>
<dbReference type="InterPro" id="IPR016181">
    <property type="entry name" value="Acyl_CoA_acyltransferase"/>
</dbReference>
<dbReference type="RefSeq" id="WP_085213734.1">
    <property type="nucleotide sequence ID" value="NZ_FXAM01000001.1"/>
</dbReference>
<evidence type="ECO:0000313" key="17">
    <source>
        <dbReference type="Proteomes" id="UP000192923"/>
    </source>
</evidence>
<evidence type="ECO:0000256" key="10">
    <source>
        <dbReference type="ARBA" id="ARBA00066767"/>
    </source>
</evidence>
<evidence type="ECO:0000256" key="9">
    <source>
        <dbReference type="ARBA" id="ARBA00061535"/>
    </source>
</evidence>
<comment type="subcellular location">
    <subcellularLocation>
        <location evidence="1 15">Cytoplasm</location>
    </subcellularLocation>
</comment>
<evidence type="ECO:0000256" key="14">
    <source>
        <dbReference type="ARBA" id="ARBA00083640"/>
    </source>
</evidence>
<dbReference type="GO" id="GO:0005737">
    <property type="term" value="C:cytoplasm"/>
    <property type="evidence" value="ECO:0007669"/>
    <property type="project" value="UniProtKB-SubCell"/>
</dbReference>
<dbReference type="Gene3D" id="3.30.70.3550">
    <property type="entry name" value="Leucyl/phenylalanyl-tRNA-protein transferase, N-terminal domain"/>
    <property type="match status" value="1"/>
</dbReference>
<dbReference type="Gene3D" id="3.40.630.70">
    <property type="entry name" value="Leucyl/phenylalanyl-tRNA-protein transferase, C-terminal domain"/>
    <property type="match status" value="1"/>
</dbReference>
<comment type="catalytic activity">
    <reaction evidence="6 15">
        <text>N-terminal L-arginyl-[protein] + L-leucyl-tRNA(Leu) = N-terminal L-leucyl-L-arginyl-[protein] + tRNA(Leu) + H(+)</text>
        <dbReference type="Rhea" id="RHEA:50416"/>
        <dbReference type="Rhea" id="RHEA-COMP:9613"/>
        <dbReference type="Rhea" id="RHEA-COMP:9622"/>
        <dbReference type="Rhea" id="RHEA-COMP:12672"/>
        <dbReference type="Rhea" id="RHEA-COMP:12673"/>
        <dbReference type="ChEBI" id="CHEBI:15378"/>
        <dbReference type="ChEBI" id="CHEBI:64719"/>
        <dbReference type="ChEBI" id="CHEBI:78442"/>
        <dbReference type="ChEBI" id="CHEBI:78494"/>
        <dbReference type="ChEBI" id="CHEBI:133044"/>
        <dbReference type="EC" id="2.3.2.6"/>
    </reaction>
</comment>
<dbReference type="GO" id="GO:0008914">
    <property type="term" value="F:leucyl-tRNA--protein transferase activity"/>
    <property type="evidence" value="ECO:0007669"/>
    <property type="project" value="UniProtKB-UniRule"/>
</dbReference>
<dbReference type="GO" id="GO:0030163">
    <property type="term" value="P:protein catabolic process"/>
    <property type="evidence" value="ECO:0007669"/>
    <property type="project" value="UniProtKB-UniRule"/>
</dbReference>
<evidence type="ECO:0000313" key="16">
    <source>
        <dbReference type="EMBL" id="SMF95480.1"/>
    </source>
</evidence>
<dbReference type="EMBL" id="FXAM01000001">
    <property type="protein sequence ID" value="SMF95480.1"/>
    <property type="molecule type" value="Genomic_DNA"/>
</dbReference>
<name>A0A1Y6CZ30_9GAMM</name>
<comment type="similarity">
    <text evidence="9 15">Belongs to the L/F-transferase family.</text>
</comment>
<evidence type="ECO:0000256" key="1">
    <source>
        <dbReference type="ARBA" id="ARBA00004496"/>
    </source>
</evidence>
<dbReference type="OrthoDB" id="9790282at2"/>
<organism evidence="16 17">
    <name type="scientific">Methylomagnum ishizawai</name>
    <dbReference type="NCBI Taxonomy" id="1760988"/>
    <lineage>
        <taxon>Bacteria</taxon>
        <taxon>Pseudomonadati</taxon>
        <taxon>Pseudomonadota</taxon>
        <taxon>Gammaproteobacteria</taxon>
        <taxon>Methylococcales</taxon>
        <taxon>Methylococcaceae</taxon>
        <taxon>Methylomagnum</taxon>
    </lineage>
</organism>
<dbReference type="HAMAP" id="MF_00688">
    <property type="entry name" value="Leu_Phe_trans"/>
    <property type="match status" value="1"/>
</dbReference>
<evidence type="ECO:0000256" key="7">
    <source>
        <dbReference type="ARBA" id="ARBA00051538"/>
    </source>
</evidence>
<evidence type="ECO:0000256" key="8">
    <source>
        <dbReference type="ARBA" id="ARBA00054043"/>
    </source>
</evidence>
<dbReference type="SUPFAM" id="SSF55729">
    <property type="entry name" value="Acyl-CoA N-acyltransferases (Nat)"/>
    <property type="match status" value="1"/>
</dbReference>
<dbReference type="NCBIfam" id="TIGR00667">
    <property type="entry name" value="aat"/>
    <property type="match status" value="1"/>
</dbReference>
<dbReference type="InterPro" id="IPR042203">
    <property type="entry name" value="Leu/Phe-tRNA_Trfase_C"/>
</dbReference>
<dbReference type="FunFam" id="3.30.70.3550:FF:000001">
    <property type="entry name" value="Leucyl/phenylalanyl-tRNA--protein transferase"/>
    <property type="match status" value="1"/>
</dbReference>
<dbReference type="STRING" id="1760988.SAMN02949497_2844"/>
<dbReference type="EC" id="2.3.2.6" evidence="10 15"/>
<evidence type="ECO:0000256" key="12">
    <source>
        <dbReference type="ARBA" id="ARBA00077136"/>
    </source>
</evidence>
<comment type="function">
    <text evidence="8 15">Functions in the N-end rule pathway of protein degradation where it conjugates Leu, Phe and, less efficiently, Met from aminoacyl-tRNAs to the N-termini of proteins containing an N-terminal arginine or lysine.</text>
</comment>
<dbReference type="AlphaFoldDB" id="A0A1Y6CZ30"/>
<protein>
    <recommendedName>
        <fullName evidence="11 15">Leucyl/phenylalanyl-tRNA--protein transferase</fullName>
        <ecNumber evidence="10 15">2.3.2.6</ecNumber>
    </recommendedName>
    <alternativeName>
        <fullName evidence="12 15">L/F-transferase</fullName>
    </alternativeName>
    <alternativeName>
        <fullName evidence="13 15">Leucyltransferase</fullName>
    </alternativeName>
    <alternativeName>
        <fullName evidence="14 15">Phenyalanyltransferase</fullName>
    </alternativeName>
</protein>
<evidence type="ECO:0000256" key="4">
    <source>
        <dbReference type="ARBA" id="ARBA00023315"/>
    </source>
</evidence>
<dbReference type="Proteomes" id="UP000192923">
    <property type="component" value="Unassembled WGS sequence"/>
</dbReference>
<evidence type="ECO:0000256" key="2">
    <source>
        <dbReference type="ARBA" id="ARBA00022490"/>
    </source>
</evidence>
<keyword evidence="2 15" id="KW-0963">Cytoplasm</keyword>
<sequence>MLTVLNPFDKHQPFPTVDKALRDPNGLLAMGGCLSPERLCNAYRRGIFPWFGENEPILWWSPDPRLVLRPEQVKVSRSLGKRLKRGEFAFTHDVCFADVVEACAGPRSMAAGTWITADMKRAYRRLYEQGLAHSFEAWREGRLVGGLYGVALGRVFFGESMFHRATDASKAAFAYACGRLAEWGYALIDCQVHTQHLASLGAGEIPRREFVRLLNLYCEQTAASGAWQPREESL</sequence>
<keyword evidence="17" id="KW-1185">Reference proteome</keyword>
<dbReference type="PANTHER" id="PTHR30098">
    <property type="entry name" value="LEUCYL/PHENYLALANYL-TRNA--PROTEIN TRANSFERASE"/>
    <property type="match status" value="1"/>
</dbReference>
<evidence type="ECO:0000256" key="15">
    <source>
        <dbReference type="HAMAP-Rule" id="MF_00688"/>
    </source>
</evidence>
<evidence type="ECO:0000256" key="3">
    <source>
        <dbReference type="ARBA" id="ARBA00022679"/>
    </source>
</evidence>
<proteinExistence type="inferred from homology"/>
<dbReference type="InterPro" id="IPR042221">
    <property type="entry name" value="Leu/Phe-tRNA_Trfase_N"/>
</dbReference>
<gene>
    <name evidence="15" type="primary">aat</name>
    <name evidence="16" type="ORF">SAMN02949497_2844</name>
</gene>
<evidence type="ECO:0000256" key="6">
    <source>
        <dbReference type="ARBA" id="ARBA00050652"/>
    </source>
</evidence>
<accession>A0A1Y6CZ30</accession>
<keyword evidence="3 15" id="KW-0808">Transferase</keyword>
<dbReference type="InterPro" id="IPR004616">
    <property type="entry name" value="Leu/Phe-tRNA_Trfase"/>
</dbReference>
<evidence type="ECO:0000256" key="11">
    <source>
        <dbReference type="ARBA" id="ARBA00074372"/>
    </source>
</evidence>
<keyword evidence="4 15" id="KW-0012">Acyltransferase</keyword>
<evidence type="ECO:0000256" key="5">
    <source>
        <dbReference type="ARBA" id="ARBA00050607"/>
    </source>
</evidence>
<comment type="catalytic activity">
    <reaction evidence="5 15">
        <text>L-phenylalanyl-tRNA(Phe) + an N-terminal L-alpha-aminoacyl-[protein] = an N-terminal L-phenylalanyl-L-alpha-aminoacyl-[protein] + tRNA(Phe)</text>
        <dbReference type="Rhea" id="RHEA:43632"/>
        <dbReference type="Rhea" id="RHEA-COMP:9668"/>
        <dbReference type="Rhea" id="RHEA-COMP:9699"/>
        <dbReference type="Rhea" id="RHEA-COMP:10636"/>
        <dbReference type="Rhea" id="RHEA-COMP:10637"/>
        <dbReference type="ChEBI" id="CHEBI:78442"/>
        <dbReference type="ChEBI" id="CHEBI:78531"/>
        <dbReference type="ChEBI" id="CHEBI:78597"/>
        <dbReference type="ChEBI" id="CHEBI:83561"/>
        <dbReference type="EC" id="2.3.2.6"/>
    </reaction>
</comment>
<dbReference type="PANTHER" id="PTHR30098:SF2">
    <property type="entry name" value="LEUCYL_PHENYLALANYL-TRNA--PROTEIN TRANSFERASE"/>
    <property type="match status" value="1"/>
</dbReference>
<reference evidence="16 17" key="1">
    <citation type="submission" date="2016-12" db="EMBL/GenBank/DDBJ databases">
        <authorList>
            <person name="Song W.-J."/>
            <person name="Kurnit D.M."/>
        </authorList>
    </citation>
    <scope>NUCLEOTIDE SEQUENCE [LARGE SCALE GENOMIC DNA]</scope>
    <source>
        <strain evidence="16 17">175</strain>
    </source>
</reference>